<comment type="caution">
    <text evidence="6">The sequence shown here is derived from an EMBL/GenBank/DDBJ whole genome shotgun (WGS) entry which is preliminary data.</text>
</comment>
<dbReference type="Proteomes" id="UP000315677">
    <property type="component" value="Unassembled WGS sequence"/>
</dbReference>
<comment type="subcellular location">
    <subcellularLocation>
        <location evidence="1">Membrane</location>
        <topology evidence="1">Multi-pass membrane protein</topology>
    </subcellularLocation>
</comment>
<dbReference type="EMBL" id="VFPA01000005">
    <property type="protein sequence ID" value="TQM04379.1"/>
    <property type="molecule type" value="Genomic_DNA"/>
</dbReference>
<evidence type="ECO:0000313" key="6">
    <source>
        <dbReference type="EMBL" id="TQM04379.1"/>
    </source>
</evidence>
<keyword evidence="4 5" id="KW-0472">Membrane</keyword>
<feature type="non-terminal residue" evidence="6">
    <location>
        <position position="1"/>
    </location>
</feature>
<evidence type="ECO:0000256" key="4">
    <source>
        <dbReference type="ARBA" id="ARBA00023136"/>
    </source>
</evidence>
<name>A0A543D4X2_9PSEU</name>
<dbReference type="GO" id="GO:0016020">
    <property type="term" value="C:membrane"/>
    <property type="evidence" value="ECO:0007669"/>
    <property type="project" value="UniProtKB-SubCell"/>
</dbReference>
<reference evidence="6 7" key="1">
    <citation type="submission" date="2019-06" db="EMBL/GenBank/DDBJ databases">
        <title>Sequencing the genomes of 1000 actinobacteria strains.</title>
        <authorList>
            <person name="Klenk H.-P."/>
        </authorList>
    </citation>
    <scope>NUCLEOTIDE SEQUENCE [LARGE SCALE GENOMIC DNA]</scope>
    <source>
        <strain evidence="6 7">DSM 45301</strain>
    </source>
</reference>
<dbReference type="SUPFAM" id="SSF161098">
    <property type="entry name" value="MetI-like"/>
    <property type="match status" value="1"/>
</dbReference>
<evidence type="ECO:0000256" key="5">
    <source>
        <dbReference type="SAM" id="Phobius"/>
    </source>
</evidence>
<dbReference type="AlphaFoldDB" id="A0A543D4X2"/>
<evidence type="ECO:0000313" key="7">
    <source>
        <dbReference type="Proteomes" id="UP000315677"/>
    </source>
</evidence>
<gene>
    <name evidence="6" type="ORF">FB558_7414</name>
</gene>
<feature type="transmembrane region" description="Helical" evidence="5">
    <location>
        <begin position="14"/>
        <end position="36"/>
    </location>
</feature>
<evidence type="ECO:0000256" key="2">
    <source>
        <dbReference type="ARBA" id="ARBA00022692"/>
    </source>
</evidence>
<keyword evidence="7" id="KW-1185">Reference proteome</keyword>
<organism evidence="6 7">
    <name type="scientific">Pseudonocardia kunmingensis</name>
    <dbReference type="NCBI Taxonomy" id="630975"/>
    <lineage>
        <taxon>Bacteria</taxon>
        <taxon>Bacillati</taxon>
        <taxon>Actinomycetota</taxon>
        <taxon>Actinomycetes</taxon>
        <taxon>Pseudonocardiales</taxon>
        <taxon>Pseudonocardiaceae</taxon>
        <taxon>Pseudonocardia</taxon>
    </lineage>
</organism>
<accession>A0A543D4X2</accession>
<keyword evidence="3 5" id="KW-1133">Transmembrane helix</keyword>
<evidence type="ECO:0000256" key="3">
    <source>
        <dbReference type="ARBA" id="ARBA00022989"/>
    </source>
</evidence>
<sequence>IGLRLFLDSSGQNAVGPMFAMSVLSLVPVFLFFLVFQRLIVDGINTSGIKG</sequence>
<evidence type="ECO:0000256" key="1">
    <source>
        <dbReference type="ARBA" id="ARBA00004141"/>
    </source>
</evidence>
<protein>
    <recommendedName>
        <fullName evidence="8">Multiple sugar transport system permease protein</fullName>
    </recommendedName>
</protein>
<keyword evidence="2 5" id="KW-0812">Transmembrane</keyword>
<evidence type="ECO:0008006" key="8">
    <source>
        <dbReference type="Google" id="ProtNLM"/>
    </source>
</evidence>
<dbReference type="InterPro" id="IPR035906">
    <property type="entry name" value="MetI-like_sf"/>
</dbReference>
<proteinExistence type="predicted"/>